<feature type="domain" description="Late embryogenesis abundant protein LEA-2 subgroup" evidence="7">
    <location>
        <begin position="115"/>
        <end position="214"/>
    </location>
</feature>
<evidence type="ECO:0000313" key="8">
    <source>
        <dbReference type="EMBL" id="KAJ7951260.1"/>
    </source>
</evidence>
<dbReference type="KEGG" id="qsa:O6P43_027337"/>
<feature type="transmembrane region" description="Helical" evidence="6">
    <location>
        <begin position="49"/>
        <end position="79"/>
    </location>
</feature>
<protein>
    <submittedName>
        <fullName evidence="8">Late embryogenesis abundant hydroxyproline-rich glycoprotein family</fullName>
    </submittedName>
</protein>
<evidence type="ECO:0000256" key="5">
    <source>
        <dbReference type="SAM" id="MobiDB-lite"/>
    </source>
</evidence>
<evidence type="ECO:0000256" key="1">
    <source>
        <dbReference type="ARBA" id="ARBA00004167"/>
    </source>
</evidence>
<evidence type="ECO:0000256" key="2">
    <source>
        <dbReference type="ARBA" id="ARBA00022692"/>
    </source>
</evidence>
<dbReference type="Proteomes" id="UP001163823">
    <property type="component" value="Chromosome 11"/>
</dbReference>
<organism evidence="8 9">
    <name type="scientific">Quillaja saponaria</name>
    <name type="common">Soap bark tree</name>
    <dbReference type="NCBI Taxonomy" id="32244"/>
    <lineage>
        <taxon>Eukaryota</taxon>
        <taxon>Viridiplantae</taxon>
        <taxon>Streptophyta</taxon>
        <taxon>Embryophyta</taxon>
        <taxon>Tracheophyta</taxon>
        <taxon>Spermatophyta</taxon>
        <taxon>Magnoliopsida</taxon>
        <taxon>eudicotyledons</taxon>
        <taxon>Gunneridae</taxon>
        <taxon>Pentapetalae</taxon>
        <taxon>rosids</taxon>
        <taxon>fabids</taxon>
        <taxon>Fabales</taxon>
        <taxon>Quillajaceae</taxon>
        <taxon>Quillaja</taxon>
    </lineage>
</organism>
<evidence type="ECO:0000256" key="6">
    <source>
        <dbReference type="SAM" id="Phobius"/>
    </source>
</evidence>
<dbReference type="PANTHER" id="PTHR31234:SF35">
    <property type="entry name" value="LATE EMBRYOGENESIS ABUNDANT (LEA) HYDROXYPROLINE-RICH GLYCOPROTEIN FAMILY"/>
    <property type="match status" value="1"/>
</dbReference>
<dbReference type="Pfam" id="PF03168">
    <property type="entry name" value="LEA_2"/>
    <property type="match status" value="1"/>
</dbReference>
<proteinExistence type="predicted"/>
<sequence>MAEPPLKPTLQKPPGYRDPTNPGRPIPRQPVRKPAIPPSFRPKKKSRSCCRACCCFFCIFILILIVLFLIAGGLFYVWYEPKLPEFHLQTFRLPQLNVTVRPDGTYLNAETVTRVEVKNPNNKLGWYYDGTRFEISIGDDTVLGSKNIPNFSVGKGKTTSLKVETSVKNQLINDGKGKKLKSQISSKDLMVFVDVKTKAGLILEGWKVGTVEINVLCGDVKLKNLENGEMPKCTINLLKWINIH</sequence>
<dbReference type="GO" id="GO:0005886">
    <property type="term" value="C:plasma membrane"/>
    <property type="evidence" value="ECO:0007669"/>
    <property type="project" value="TreeGrafter"/>
</dbReference>
<keyword evidence="4 6" id="KW-0472">Membrane</keyword>
<keyword evidence="3 6" id="KW-1133">Transmembrane helix</keyword>
<evidence type="ECO:0000256" key="3">
    <source>
        <dbReference type="ARBA" id="ARBA00022989"/>
    </source>
</evidence>
<keyword evidence="2 6" id="KW-0812">Transmembrane</keyword>
<dbReference type="GO" id="GO:0098542">
    <property type="term" value="P:defense response to other organism"/>
    <property type="evidence" value="ECO:0007669"/>
    <property type="project" value="InterPro"/>
</dbReference>
<dbReference type="InterPro" id="IPR044839">
    <property type="entry name" value="NDR1-like"/>
</dbReference>
<evidence type="ECO:0000256" key="4">
    <source>
        <dbReference type="ARBA" id="ARBA00023136"/>
    </source>
</evidence>
<dbReference type="InterPro" id="IPR004864">
    <property type="entry name" value="LEA_2"/>
</dbReference>
<evidence type="ECO:0000259" key="7">
    <source>
        <dbReference type="Pfam" id="PF03168"/>
    </source>
</evidence>
<accession>A0AAD7L463</accession>
<feature type="region of interest" description="Disordered" evidence="5">
    <location>
        <begin position="1"/>
        <end position="45"/>
    </location>
</feature>
<comment type="subcellular location">
    <subcellularLocation>
        <location evidence="1">Membrane</location>
        <topology evidence="1">Single-pass membrane protein</topology>
    </subcellularLocation>
</comment>
<dbReference type="AlphaFoldDB" id="A0AAD7L463"/>
<dbReference type="EMBL" id="JARAOO010000011">
    <property type="protein sequence ID" value="KAJ7951260.1"/>
    <property type="molecule type" value="Genomic_DNA"/>
</dbReference>
<evidence type="ECO:0000313" key="9">
    <source>
        <dbReference type="Proteomes" id="UP001163823"/>
    </source>
</evidence>
<name>A0AAD7L463_QUISA</name>
<comment type="caution">
    <text evidence="8">The sequence shown here is derived from an EMBL/GenBank/DDBJ whole genome shotgun (WGS) entry which is preliminary data.</text>
</comment>
<keyword evidence="9" id="KW-1185">Reference proteome</keyword>
<dbReference type="PANTHER" id="PTHR31234">
    <property type="entry name" value="LATE EMBRYOGENESIS ABUNDANT (LEA) HYDROXYPROLINE-RICH GLYCOPROTEIN FAMILY"/>
    <property type="match status" value="1"/>
</dbReference>
<gene>
    <name evidence="8" type="ORF">O6P43_027337</name>
</gene>
<reference evidence="8" key="1">
    <citation type="journal article" date="2023" name="Science">
        <title>Elucidation of the pathway for biosynthesis of saponin adjuvants from the soapbark tree.</title>
        <authorList>
            <person name="Reed J."/>
            <person name="Orme A."/>
            <person name="El-Demerdash A."/>
            <person name="Owen C."/>
            <person name="Martin L.B.B."/>
            <person name="Misra R.C."/>
            <person name="Kikuchi S."/>
            <person name="Rejzek M."/>
            <person name="Martin A.C."/>
            <person name="Harkess A."/>
            <person name="Leebens-Mack J."/>
            <person name="Louveau T."/>
            <person name="Stephenson M.J."/>
            <person name="Osbourn A."/>
        </authorList>
    </citation>
    <scope>NUCLEOTIDE SEQUENCE</scope>
    <source>
        <strain evidence="8">S10</strain>
    </source>
</reference>